<dbReference type="KEGG" id="halu:HUG12_18800"/>
<proteinExistence type="predicted"/>
<dbReference type="GeneID" id="56039553"/>
<dbReference type="AlphaFoldDB" id="A0A7D5LCI7"/>
<sequence length="138" mass="15447">MEGDGMDVEVSRETVWKLTYAVDHHLDETVDAGQYPVDWRVEVLVRVWDRFDADGGTTWRDAARRLTADRSDANVRMADLEGERRVDVDGGLVRRVREIAAAEASDGGETDRSFDEALRAVLDAWNAYYGGQGLGWNG</sequence>
<dbReference type="Proteomes" id="UP000509626">
    <property type="component" value="Chromosome"/>
</dbReference>
<reference evidence="1 2" key="1">
    <citation type="submission" date="2020-06" db="EMBL/GenBank/DDBJ databases">
        <title>NJ-3-1, isolated from saline soil.</title>
        <authorList>
            <person name="Cui H.L."/>
            <person name="Shi X."/>
        </authorList>
    </citation>
    <scope>NUCLEOTIDE SEQUENCE [LARGE SCALE GENOMIC DNA]</scope>
    <source>
        <strain evidence="1 2">NJ-3-1</strain>
    </source>
</reference>
<dbReference type="RefSeq" id="WP_179270250.1">
    <property type="nucleotide sequence ID" value="NZ_CP058579.1"/>
</dbReference>
<evidence type="ECO:0000313" key="1">
    <source>
        <dbReference type="EMBL" id="QLG63666.1"/>
    </source>
</evidence>
<evidence type="ECO:0000313" key="2">
    <source>
        <dbReference type="Proteomes" id="UP000509626"/>
    </source>
</evidence>
<dbReference type="EMBL" id="CP058579">
    <property type="protein sequence ID" value="QLG63666.1"/>
    <property type="molecule type" value="Genomic_DNA"/>
</dbReference>
<protein>
    <submittedName>
        <fullName evidence="1">Uncharacterized protein</fullName>
    </submittedName>
</protein>
<organism evidence="1 2">
    <name type="scientific">Halorarum salinum</name>
    <dbReference type="NCBI Taxonomy" id="2743089"/>
    <lineage>
        <taxon>Archaea</taxon>
        <taxon>Methanobacteriati</taxon>
        <taxon>Methanobacteriota</taxon>
        <taxon>Stenosarchaea group</taxon>
        <taxon>Halobacteria</taxon>
        <taxon>Halobacteriales</taxon>
        <taxon>Haloferacaceae</taxon>
        <taxon>Halorarum</taxon>
    </lineage>
</organism>
<accession>A0A7D5LCI7</accession>
<keyword evidence="2" id="KW-1185">Reference proteome</keyword>
<name>A0A7D5LCI7_9EURY</name>
<gene>
    <name evidence="1" type="ORF">HUG12_18800</name>
</gene>